<feature type="domain" description="Methyltransferase" evidence="1">
    <location>
        <begin position="84"/>
        <end position="179"/>
    </location>
</feature>
<dbReference type="Pfam" id="PF13649">
    <property type="entry name" value="Methyltransf_25"/>
    <property type="match status" value="1"/>
</dbReference>
<dbReference type="KEGG" id="dfi:AXF13_13815"/>
<dbReference type="EMBL" id="CP014229">
    <property type="protein sequence ID" value="AMD91114.1"/>
    <property type="molecule type" value="Genomic_DNA"/>
</dbReference>
<proteinExistence type="predicted"/>
<dbReference type="RefSeq" id="WP_062254114.1">
    <property type="nucleotide sequence ID" value="NZ_CP014229.1"/>
</dbReference>
<evidence type="ECO:0000313" key="3">
    <source>
        <dbReference type="Proteomes" id="UP000069241"/>
    </source>
</evidence>
<dbReference type="CDD" id="cd02440">
    <property type="entry name" value="AdoMet_MTases"/>
    <property type="match status" value="1"/>
</dbReference>
<protein>
    <submittedName>
        <fullName evidence="2">ATPase</fullName>
    </submittedName>
</protein>
<keyword evidence="3" id="KW-1185">Reference proteome</keyword>
<dbReference type="Gene3D" id="3.40.50.150">
    <property type="entry name" value="Vaccinia Virus protein VP39"/>
    <property type="match status" value="1"/>
</dbReference>
<dbReference type="AlphaFoldDB" id="A0A120KME4"/>
<sequence>MKIFSCALAARERLATLALNLGRQTLEGMAPSLRPALLLDRFGRAEAFMGQWARAPRSVGALCPSGVHLARRMAAMLPPGDGLVVELGAGTGAVTRALRACVAPERLLVLERLPAFCRVLRNRFPELTVIRGDATRLADYLPANRPVAAVVSSLPLLSLPAPVQQAIVEQMRAATARSGCIIQFTYALWGCSPLVRAGCRREKRGLVLRNLPPAKVERFRSF</sequence>
<evidence type="ECO:0000259" key="1">
    <source>
        <dbReference type="Pfam" id="PF13649"/>
    </source>
</evidence>
<dbReference type="InterPro" id="IPR041698">
    <property type="entry name" value="Methyltransf_25"/>
</dbReference>
<accession>A0A120KME4</accession>
<name>A0A120KME4_9BACT</name>
<evidence type="ECO:0000313" key="2">
    <source>
        <dbReference type="EMBL" id="AMD91114.1"/>
    </source>
</evidence>
<reference evidence="3" key="1">
    <citation type="submission" date="2016-02" db="EMBL/GenBank/DDBJ databases">
        <authorList>
            <person name="Holder M.E."/>
            <person name="Ajami N.J."/>
            <person name="Petrosino J.F."/>
        </authorList>
    </citation>
    <scope>NUCLEOTIDE SEQUENCE [LARGE SCALE GENOMIC DNA]</scope>
    <source>
        <strain evidence="3">CCUG 45958</strain>
    </source>
</reference>
<gene>
    <name evidence="2" type="ORF">AXF13_13815</name>
</gene>
<dbReference type="Proteomes" id="UP000069241">
    <property type="component" value="Chromosome"/>
</dbReference>
<dbReference type="STRING" id="44742.AXF13_13815"/>
<dbReference type="SUPFAM" id="SSF53335">
    <property type="entry name" value="S-adenosyl-L-methionine-dependent methyltransferases"/>
    <property type="match status" value="1"/>
</dbReference>
<dbReference type="InterPro" id="IPR029063">
    <property type="entry name" value="SAM-dependent_MTases_sf"/>
</dbReference>
<organism evidence="2 3">
    <name type="scientific">Desulfovibrio fairfieldensis</name>
    <dbReference type="NCBI Taxonomy" id="44742"/>
    <lineage>
        <taxon>Bacteria</taxon>
        <taxon>Pseudomonadati</taxon>
        <taxon>Thermodesulfobacteriota</taxon>
        <taxon>Desulfovibrionia</taxon>
        <taxon>Desulfovibrionales</taxon>
        <taxon>Desulfovibrionaceae</taxon>
        <taxon>Desulfovibrio</taxon>
    </lineage>
</organism>